<reference evidence="3" key="1">
    <citation type="journal article" date="2022" name="bioRxiv">
        <title>Sequencing and chromosome-scale assembly of the giantPleurodeles waltlgenome.</title>
        <authorList>
            <person name="Brown T."/>
            <person name="Elewa A."/>
            <person name="Iarovenko S."/>
            <person name="Subramanian E."/>
            <person name="Araus A.J."/>
            <person name="Petzold A."/>
            <person name="Susuki M."/>
            <person name="Suzuki K.-i.T."/>
            <person name="Hayashi T."/>
            <person name="Toyoda A."/>
            <person name="Oliveira C."/>
            <person name="Osipova E."/>
            <person name="Leigh N.D."/>
            <person name="Simon A."/>
            <person name="Yun M.H."/>
        </authorList>
    </citation>
    <scope>NUCLEOTIDE SEQUENCE</scope>
    <source>
        <strain evidence="3">20211129_DDA</strain>
        <tissue evidence="3">Liver</tissue>
    </source>
</reference>
<evidence type="ECO:0000313" key="4">
    <source>
        <dbReference type="Proteomes" id="UP001066276"/>
    </source>
</evidence>
<dbReference type="AlphaFoldDB" id="A0AAV7WWJ9"/>
<evidence type="ECO:0000256" key="2">
    <source>
        <dbReference type="SAM" id="SignalP"/>
    </source>
</evidence>
<name>A0AAV7WWJ9_PLEWA</name>
<keyword evidence="4" id="KW-1185">Reference proteome</keyword>
<gene>
    <name evidence="3" type="ORF">NDU88_005898</name>
</gene>
<keyword evidence="2" id="KW-0732">Signal</keyword>
<evidence type="ECO:0000256" key="1">
    <source>
        <dbReference type="SAM" id="MobiDB-lite"/>
    </source>
</evidence>
<feature type="signal peptide" evidence="2">
    <location>
        <begin position="1"/>
        <end position="17"/>
    </location>
</feature>
<sequence>MQEVNAVVLLGILVVYSQLCRRVGLRRCGPIRFVEGSCTDRQGTDSQQLNRLLGPQGRGKLHTGRWEQVKGMAPKKLRGNQMKPGDDEERLPQSLSLGAASNPGITGKKMALKTHGALGNKQSAPTVDDGSGTGTKNGWHHGEGRLFQICLKTLNP</sequence>
<dbReference type="EMBL" id="JANPWB010000001">
    <property type="protein sequence ID" value="KAJ1218315.1"/>
    <property type="molecule type" value="Genomic_DNA"/>
</dbReference>
<evidence type="ECO:0008006" key="5">
    <source>
        <dbReference type="Google" id="ProtNLM"/>
    </source>
</evidence>
<proteinExistence type="predicted"/>
<protein>
    <recommendedName>
        <fullName evidence="5">Secreted protein</fullName>
    </recommendedName>
</protein>
<feature type="region of interest" description="Disordered" evidence="1">
    <location>
        <begin position="69"/>
        <end position="105"/>
    </location>
</feature>
<organism evidence="3 4">
    <name type="scientific">Pleurodeles waltl</name>
    <name type="common">Iberian ribbed newt</name>
    <dbReference type="NCBI Taxonomy" id="8319"/>
    <lineage>
        <taxon>Eukaryota</taxon>
        <taxon>Metazoa</taxon>
        <taxon>Chordata</taxon>
        <taxon>Craniata</taxon>
        <taxon>Vertebrata</taxon>
        <taxon>Euteleostomi</taxon>
        <taxon>Amphibia</taxon>
        <taxon>Batrachia</taxon>
        <taxon>Caudata</taxon>
        <taxon>Salamandroidea</taxon>
        <taxon>Salamandridae</taxon>
        <taxon>Pleurodelinae</taxon>
        <taxon>Pleurodeles</taxon>
    </lineage>
</organism>
<evidence type="ECO:0000313" key="3">
    <source>
        <dbReference type="EMBL" id="KAJ1218315.1"/>
    </source>
</evidence>
<dbReference type="Proteomes" id="UP001066276">
    <property type="component" value="Chromosome 1_1"/>
</dbReference>
<comment type="caution">
    <text evidence="3">The sequence shown here is derived from an EMBL/GenBank/DDBJ whole genome shotgun (WGS) entry which is preliminary data.</text>
</comment>
<feature type="region of interest" description="Disordered" evidence="1">
    <location>
        <begin position="118"/>
        <end position="141"/>
    </location>
</feature>
<feature type="chain" id="PRO_5043933522" description="Secreted protein" evidence="2">
    <location>
        <begin position="18"/>
        <end position="156"/>
    </location>
</feature>
<accession>A0AAV7WWJ9</accession>